<dbReference type="EC" id="1.14.-.-" evidence="8"/>
<dbReference type="InterPro" id="IPR051260">
    <property type="entry name" value="Diverse_substr_monoxygenases"/>
</dbReference>
<keyword evidence="1" id="KW-0285">Flavoprotein</keyword>
<evidence type="ECO:0000259" key="7">
    <source>
        <dbReference type="Pfam" id="PF00296"/>
    </source>
</evidence>
<dbReference type="EMBL" id="JBHTCH010000002">
    <property type="protein sequence ID" value="MFC7359279.1"/>
    <property type="molecule type" value="Genomic_DNA"/>
</dbReference>
<keyword evidence="2" id="KW-0288">FMN</keyword>
<gene>
    <name evidence="8" type="ORF">ACFQO6_03280</name>
</gene>
<dbReference type="InterPro" id="IPR036661">
    <property type="entry name" value="Luciferase-like_sf"/>
</dbReference>
<feature type="domain" description="Luciferase-like" evidence="7">
    <location>
        <begin position="21"/>
        <end position="380"/>
    </location>
</feature>
<evidence type="ECO:0000256" key="5">
    <source>
        <dbReference type="ARBA" id="ARBA00033748"/>
    </source>
</evidence>
<evidence type="ECO:0000256" key="6">
    <source>
        <dbReference type="SAM" id="MobiDB-lite"/>
    </source>
</evidence>
<accession>A0ABW2MWE2</accession>
<dbReference type="Pfam" id="PF00296">
    <property type="entry name" value="Bac_luciferase"/>
    <property type="match status" value="1"/>
</dbReference>
<dbReference type="GO" id="GO:0004497">
    <property type="term" value="F:monooxygenase activity"/>
    <property type="evidence" value="ECO:0007669"/>
    <property type="project" value="UniProtKB-KW"/>
</dbReference>
<protein>
    <submittedName>
        <fullName evidence="8">NtaA/DmoA family FMN-dependent monooxygenase</fullName>
        <ecNumber evidence="8">1.14.-.-</ecNumber>
    </submittedName>
</protein>
<dbReference type="PANTHER" id="PTHR30011">
    <property type="entry name" value="ALKANESULFONATE MONOOXYGENASE-RELATED"/>
    <property type="match status" value="1"/>
</dbReference>
<evidence type="ECO:0000313" key="9">
    <source>
        <dbReference type="Proteomes" id="UP001596524"/>
    </source>
</evidence>
<dbReference type="InterPro" id="IPR016215">
    <property type="entry name" value="NTA_MOA"/>
</dbReference>
<proteinExistence type="inferred from homology"/>
<evidence type="ECO:0000256" key="4">
    <source>
        <dbReference type="ARBA" id="ARBA00023033"/>
    </source>
</evidence>
<evidence type="ECO:0000313" key="8">
    <source>
        <dbReference type="EMBL" id="MFC7359279.1"/>
    </source>
</evidence>
<sequence>MRQLRFGLFENAQANDSGTATWRHPDNRRVEFDTLGYWRELAAICEEARLDFLFLADAWGWADVNGHRPDVCSVEGLDLPRLDPAVVAAAMLPHTEHLGLVLTGSTLLEQPYSFARRMASLDQLSGGRIGWNIVTTGTAETAVAGFGVPMVAHDERYDMADDFMQVVYKLWEGAWEPDALQKDKAGVFADPAKVHRIAHDGPYFRSHGYGNTAYSPQGTPVLFQAGSSPAGRSFGGRHGECMFVGGGPVDQLAAHTRAIRAEALAAGRSPQAVKVMSAFACVLGKTREDAERKYQRVLDSQSPEVAVASYAWFTGLDLSSYAPDTAMTDLHTEMSQTQVARFAGLTVGDVLKDWHAHGVGAKPVVGTPDEIADRICELAEGADLDGFLLSPVVQPGSTTDFVEHVLPILRARGVTPSDYDAPTLRQRLLGDASATLPDEHPGAAHRAATGQLVRSGTP</sequence>
<dbReference type="NCBIfam" id="TIGR03860">
    <property type="entry name" value="FMN_nitrolo"/>
    <property type="match status" value="1"/>
</dbReference>
<dbReference type="RefSeq" id="WP_255892755.1">
    <property type="nucleotide sequence ID" value="NZ_JAFMZM010000007.1"/>
</dbReference>
<feature type="region of interest" description="Disordered" evidence="6">
    <location>
        <begin position="434"/>
        <end position="458"/>
    </location>
</feature>
<comment type="similarity">
    <text evidence="5">Belongs to the NtaA/SnaA/DszA monooxygenase family.</text>
</comment>
<keyword evidence="4 8" id="KW-0503">Monooxygenase</keyword>
<dbReference type="InterPro" id="IPR011251">
    <property type="entry name" value="Luciferase-like_dom"/>
</dbReference>
<keyword evidence="3 8" id="KW-0560">Oxidoreductase</keyword>
<dbReference type="Gene3D" id="3.20.20.30">
    <property type="entry name" value="Luciferase-like domain"/>
    <property type="match status" value="1"/>
</dbReference>
<reference evidence="9" key="1">
    <citation type="journal article" date="2019" name="Int. J. Syst. Evol. Microbiol.">
        <title>The Global Catalogue of Microorganisms (GCM) 10K type strain sequencing project: providing services to taxonomists for standard genome sequencing and annotation.</title>
        <authorList>
            <consortium name="The Broad Institute Genomics Platform"/>
            <consortium name="The Broad Institute Genome Sequencing Center for Infectious Disease"/>
            <person name="Wu L."/>
            <person name="Ma J."/>
        </authorList>
    </citation>
    <scope>NUCLEOTIDE SEQUENCE [LARGE SCALE GENOMIC DNA]</scope>
    <source>
        <strain evidence="9">FCH27</strain>
    </source>
</reference>
<organism evidence="8 9">
    <name type="scientific">Nocardioides astragali</name>
    <dbReference type="NCBI Taxonomy" id="1776736"/>
    <lineage>
        <taxon>Bacteria</taxon>
        <taxon>Bacillati</taxon>
        <taxon>Actinomycetota</taxon>
        <taxon>Actinomycetes</taxon>
        <taxon>Propionibacteriales</taxon>
        <taxon>Nocardioidaceae</taxon>
        <taxon>Nocardioides</taxon>
    </lineage>
</organism>
<dbReference type="PIRSF" id="PIRSF000337">
    <property type="entry name" value="NTA_MOA"/>
    <property type="match status" value="1"/>
</dbReference>
<dbReference type="Proteomes" id="UP001596524">
    <property type="component" value="Unassembled WGS sequence"/>
</dbReference>
<evidence type="ECO:0000256" key="1">
    <source>
        <dbReference type="ARBA" id="ARBA00022630"/>
    </source>
</evidence>
<evidence type="ECO:0000256" key="2">
    <source>
        <dbReference type="ARBA" id="ARBA00022643"/>
    </source>
</evidence>
<dbReference type="PANTHER" id="PTHR30011:SF16">
    <property type="entry name" value="C2H2 FINGER DOMAIN TRANSCRIPTION FACTOR (EUROFUNG)-RELATED"/>
    <property type="match status" value="1"/>
</dbReference>
<evidence type="ECO:0000256" key="3">
    <source>
        <dbReference type="ARBA" id="ARBA00023002"/>
    </source>
</evidence>
<comment type="caution">
    <text evidence="8">The sequence shown here is derived from an EMBL/GenBank/DDBJ whole genome shotgun (WGS) entry which is preliminary data.</text>
</comment>
<name>A0ABW2MWE2_9ACTN</name>
<dbReference type="SUPFAM" id="SSF51679">
    <property type="entry name" value="Bacterial luciferase-like"/>
    <property type="match status" value="1"/>
</dbReference>
<keyword evidence="9" id="KW-1185">Reference proteome</keyword>